<dbReference type="Proteomes" id="UP000399805">
    <property type="component" value="Unassembled WGS sequence"/>
</dbReference>
<organism evidence="2 3">
    <name type="scientific">Amycolatopsis camponoti</name>
    <dbReference type="NCBI Taxonomy" id="2606593"/>
    <lineage>
        <taxon>Bacteria</taxon>
        <taxon>Bacillati</taxon>
        <taxon>Actinomycetota</taxon>
        <taxon>Actinomycetes</taxon>
        <taxon>Pseudonocardiales</taxon>
        <taxon>Pseudonocardiaceae</taxon>
        <taxon>Amycolatopsis</taxon>
    </lineage>
</organism>
<reference evidence="2 3" key="1">
    <citation type="submission" date="2019-09" db="EMBL/GenBank/DDBJ databases">
        <authorList>
            <person name="Leyn A S."/>
        </authorList>
    </citation>
    <scope>NUCLEOTIDE SEQUENCE [LARGE SCALE GENOMIC DNA]</scope>
    <source>
        <strain evidence="2">AA231_1</strain>
    </source>
</reference>
<gene>
    <name evidence="2" type="ORF">AA23TX_03320</name>
</gene>
<feature type="transmembrane region" description="Helical" evidence="1">
    <location>
        <begin position="21"/>
        <end position="45"/>
    </location>
</feature>
<protein>
    <recommendedName>
        <fullName evidence="4">DUF3592 domain-containing protein</fullName>
    </recommendedName>
</protein>
<accession>A0A6I8LT69</accession>
<evidence type="ECO:0000313" key="2">
    <source>
        <dbReference type="EMBL" id="VVJ18299.1"/>
    </source>
</evidence>
<dbReference type="EMBL" id="CABVGP010000001">
    <property type="protein sequence ID" value="VVJ18299.1"/>
    <property type="molecule type" value="Genomic_DNA"/>
</dbReference>
<evidence type="ECO:0000256" key="1">
    <source>
        <dbReference type="SAM" id="Phobius"/>
    </source>
</evidence>
<name>A0A6I8LT69_9PSEU</name>
<proteinExistence type="predicted"/>
<evidence type="ECO:0000313" key="3">
    <source>
        <dbReference type="Proteomes" id="UP000399805"/>
    </source>
</evidence>
<evidence type="ECO:0008006" key="4">
    <source>
        <dbReference type="Google" id="ProtNLM"/>
    </source>
</evidence>
<keyword evidence="1" id="KW-0472">Membrane</keyword>
<feature type="transmembrane region" description="Helical" evidence="1">
    <location>
        <begin position="128"/>
        <end position="152"/>
    </location>
</feature>
<keyword evidence="3" id="KW-1185">Reference proteome</keyword>
<sequence length="158" mass="17390">MRVAWVRKPRRRRPRERGLRGRAGLWVTAAGLVLALAVGCGAFAVQRYQAHMRASGVETVATVKEVLAIRGGYNLSVGFTTATGREVSTELDDFPRDPQPAIGDRLAIRYDPDRPDVTLWDVRDPPEFAGATIFLICLSAVLAAASAVFFALTRRRRP</sequence>
<dbReference type="AlphaFoldDB" id="A0A6I8LT69"/>
<keyword evidence="1" id="KW-1133">Transmembrane helix</keyword>
<keyword evidence="1" id="KW-0812">Transmembrane</keyword>